<sequence length="374" mass="40699">MRINIRHRCPDAGTYRAARVKSLFNVDTGAAFDLDADLPIGDGDWRLGVIVGPSGSGKSSLGRAIGPLYEPAWPANRAIVDAIMPKGSFDAVTAALAAVGLGSVPTWLRPYRCLSNGEQFRATLARLVCEAPTLAVVDEFSSVVDRQIAQIGAGAFAKAWRRTGGQVVLLSCHYDVLDWLQPDWVYDTATGTFDRGSVRCRPRLELEIEQTDWRYWPNFEPHHYLKLPRMIAATNYVGWIAGQPVAHVAFSTRPGLVEARACRLVVMPEWQGAGVGLRSLDAVCHAWLNGHNRYGRPLRTLFHTSHPGLAAALRRSRAWTQVSAALCGDNQARSRATLAASSAKRGKPHGGTGFGGHFRAVQGFRYIGEDAACA</sequence>
<dbReference type="EMBL" id="CAADIK010000035">
    <property type="protein sequence ID" value="VFR73474.1"/>
    <property type="molecule type" value="Genomic_DNA"/>
</dbReference>
<accession>A0A484TET3</accession>
<dbReference type="Gene3D" id="3.40.50.300">
    <property type="entry name" value="P-loop containing nucleotide triphosphate hydrolases"/>
    <property type="match status" value="1"/>
</dbReference>
<dbReference type="SUPFAM" id="SSF55729">
    <property type="entry name" value="Acyl-CoA N-acyltransferases (Nat)"/>
    <property type="match status" value="1"/>
</dbReference>
<dbReference type="InterPro" id="IPR027417">
    <property type="entry name" value="P-loop_NTPase"/>
</dbReference>
<evidence type="ECO:0000313" key="5">
    <source>
        <dbReference type="EMBL" id="VFS24097.1"/>
    </source>
</evidence>
<dbReference type="CDD" id="cd00267">
    <property type="entry name" value="ABC_ATPase"/>
    <property type="match status" value="1"/>
</dbReference>
<dbReference type="EMBL" id="CAADIZ010000027">
    <property type="protein sequence ID" value="VFS24097.1"/>
    <property type="molecule type" value="Genomic_DNA"/>
</dbReference>
<dbReference type="PROSITE" id="PS51186">
    <property type="entry name" value="GNAT"/>
    <property type="match status" value="1"/>
</dbReference>
<evidence type="ECO:0000313" key="4">
    <source>
        <dbReference type="EMBL" id="VFR88225.1"/>
    </source>
</evidence>
<organism evidence="3">
    <name type="scientific">plant metagenome</name>
    <dbReference type="NCBI Taxonomy" id="1297885"/>
    <lineage>
        <taxon>unclassified sequences</taxon>
        <taxon>metagenomes</taxon>
        <taxon>organismal metagenomes</taxon>
    </lineage>
</organism>
<name>A0A484TET3_9ZZZZ</name>
<evidence type="ECO:0000313" key="2">
    <source>
        <dbReference type="EMBL" id="VFR54795.1"/>
    </source>
</evidence>
<gene>
    <name evidence="2" type="ORF">BRI6_1114</name>
    <name evidence="3" type="ORF">BRI9_1168</name>
    <name evidence="4" type="ORF">IVO3_1165</name>
    <name evidence="5" type="ORF">RAN7_1104</name>
</gene>
<dbReference type="GO" id="GO:0016747">
    <property type="term" value="F:acyltransferase activity, transferring groups other than amino-acyl groups"/>
    <property type="evidence" value="ECO:0007669"/>
    <property type="project" value="InterPro"/>
</dbReference>
<dbReference type="EMBL" id="CAADIP010000023">
    <property type="protein sequence ID" value="VFR88225.1"/>
    <property type="molecule type" value="Genomic_DNA"/>
</dbReference>
<dbReference type="InterPro" id="IPR000182">
    <property type="entry name" value="GNAT_dom"/>
</dbReference>
<dbReference type="AlphaFoldDB" id="A0A484TET3"/>
<evidence type="ECO:0000259" key="1">
    <source>
        <dbReference type="PROSITE" id="PS51186"/>
    </source>
</evidence>
<dbReference type="EMBL" id="CAADII010000037">
    <property type="protein sequence ID" value="VFR54795.1"/>
    <property type="molecule type" value="Genomic_DNA"/>
</dbReference>
<reference evidence="3" key="1">
    <citation type="submission" date="2019-03" db="EMBL/GenBank/DDBJ databases">
        <authorList>
            <person name="Danneels B."/>
        </authorList>
    </citation>
    <scope>NUCLEOTIDE SEQUENCE</scope>
</reference>
<feature type="domain" description="N-acetyltransferase" evidence="1">
    <location>
        <begin position="191"/>
        <end position="374"/>
    </location>
</feature>
<dbReference type="SUPFAM" id="SSF52540">
    <property type="entry name" value="P-loop containing nucleoside triphosphate hydrolases"/>
    <property type="match status" value="1"/>
</dbReference>
<protein>
    <recommendedName>
        <fullName evidence="1">N-acetyltransferase domain-containing protein</fullName>
    </recommendedName>
</protein>
<evidence type="ECO:0000313" key="3">
    <source>
        <dbReference type="EMBL" id="VFR73474.1"/>
    </source>
</evidence>
<proteinExistence type="predicted"/>
<dbReference type="InterPro" id="IPR016181">
    <property type="entry name" value="Acyl_CoA_acyltransferase"/>
</dbReference>